<gene>
    <name evidence="2" type="ORF">KY46_00680</name>
</gene>
<evidence type="ECO:0000313" key="2">
    <source>
        <dbReference type="EMBL" id="KKD01380.1"/>
    </source>
</evidence>
<comment type="caution">
    <text evidence="2">The sequence shown here is derived from an EMBL/GenBank/DDBJ whole genome shotgun (WGS) entry which is preliminary data.</text>
</comment>
<reference evidence="2 3" key="1">
    <citation type="submission" date="2014-12" db="EMBL/GenBank/DDBJ databases">
        <title>Mercury Reductase activity and rhizosphere competence traits in the genome of root associated Photobacterium halotolerans MELD1.</title>
        <authorList>
            <person name="Mathew D.C."/>
            <person name="Huang C.-C."/>
        </authorList>
    </citation>
    <scope>NUCLEOTIDE SEQUENCE [LARGE SCALE GENOMIC DNA]</scope>
    <source>
        <strain evidence="2 3">MELD1</strain>
    </source>
</reference>
<dbReference type="OrthoDB" id="6103450at2"/>
<keyword evidence="3" id="KW-1185">Reference proteome</keyword>
<organism evidence="2 3">
    <name type="scientific">Photobacterium halotolerans</name>
    <dbReference type="NCBI Taxonomy" id="265726"/>
    <lineage>
        <taxon>Bacteria</taxon>
        <taxon>Pseudomonadati</taxon>
        <taxon>Pseudomonadota</taxon>
        <taxon>Gammaproteobacteria</taxon>
        <taxon>Vibrionales</taxon>
        <taxon>Vibrionaceae</taxon>
        <taxon>Photobacterium</taxon>
    </lineage>
</organism>
<dbReference type="AlphaFoldDB" id="A0A0F5VIQ6"/>
<dbReference type="RefSeq" id="WP_046218709.1">
    <property type="nucleotide sequence ID" value="NZ_JWYV01000001.1"/>
</dbReference>
<dbReference type="PATRIC" id="fig|265726.11.peg.146"/>
<proteinExistence type="predicted"/>
<dbReference type="InterPro" id="IPR006949">
    <property type="entry name" value="Barrel_Baseplate_J-like"/>
</dbReference>
<dbReference type="Pfam" id="PF04865">
    <property type="entry name" value="Baseplate_J"/>
    <property type="match status" value="1"/>
</dbReference>
<accession>A0A0F5VIQ6</accession>
<name>A0A0F5VIQ6_9GAMM</name>
<dbReference type="STRING" id="265726.KY46_00680"/>
<dbReference type="EMBL" id="JWYV01000001">
    <property type="protein sequence ID" value="KKD01380.1"/>
    <property type="molecule type" value="Genomic_DNA"/>
</dbReference>
<feature type="domain" description="Baseplate protein J-like barrel" evidence="1">
    <location>
        <begin position="108"/>
        <end position="193"/>
    </location>
</feature>
<dbReference type="Proteomes" id="UP000033633">
    <property type="component" value="Unassembled WGS sequence"/>
</dbReference>
<protein>
    <submittedName>
        <fullName evidence="2">Phage protein</fullName>
    </submittedName>
</protein>
<evidence type="ECO:0000313" key="3">
    <source>
        <dbReference type="Proteomes" id="UP000033633"/>
    </source>
</evidence>
<sequence length="401" mass="43073">MNQRPEVDFVSLMQDEGLPVTEAAIEVELKTAVVAAGSKVSNDSDMSPFWRWVRAAVVTPVHWLVNVLLATHVLPNMFVATASRWALELKAWELNLTPKAAVKAQGEITLTKANPNDASTIAQGAVIQTAPIDGSVYQLRVTAETVIPAGTGSGRVPVEASEAGAAFNLPAGYYNLLPQEIPGIVSAENEPDWLTRLGANEETDEELALRCQNAFTSSGSWHIDDAYRSIIASVAGIRSDNIFFENTGHIQPGTATAFILMDVGPTPTAVISQLNEHIMNQGYHGHGDVLTCQAIPDLPVTMTVSAVLVKNLTPEQTSAALAEVESRIRAAFRETAAHAEMSRARPQSRFSVSKLASEIHQAMSTVESVKIWVNGLVQEDISAAIEQPRLTSLSVESEGDS</sequence>
<evidence type="ECO:0000259" key="1">
    <source>
        <dbReference type="Pfam" id="PF04865"/>
    </source>
</evidence>